<dbReference type="Gene3D" id="3.40.50.960">
    <property type="entry name" value="Lumazine/riboflavin synthase"/>
    <property type="match status" value="1"/>
</dbReference>
<evidence type="ECO:0000256" key="4">
    <source>
        <dbReference type="ARBA" id="ARBA00022619"/>
    </source>
</evidence>
<dbReference type="InterPro" id="IPR036467">
    <property type="entry name" value="LS/RS_sf"/>
</dbReference>
<keyword evidence="4" id="KW-0686">Riboflavin biosynthesis</keyword>
<protein>
    <recommendedName>
        <fullName evidence="3 7">6,7-dimethyl-8-ribityllumazine synthase</fullName>
        <ecNumber evidence="3 7">2.5.1.78</ecNumber>
    </recommendedName>
</protein>
<dbReference type="EMBL" id="MGEQ01000001">
    <property type="protein sequence ID" value="OGL88179.1"/>
    <property type="molecule type" value="Genomic_DNA"/>
</dbReference>
<reference evidence="8 9" key="1">
    <citation type="journal article" date="2016" name="Nat. Commun.">
        <title>Thousands of microbial genomes shed light on interconnected biogeochemical processes in an aquifer system.</title>
        <authorList>
            <person name="Anantharaman K."/>
            <person name="Brown C.T."/>
            <person name="Hug L.A."/>
            <person name="Sharon I."/>
            <person name="Castelle C.J."/>
            <person name="Probst A.J."/>
            <person name="Thomas B.C."/>
            <person name="Singh A."/>
            <person name="Wilkins M.J."/>
            <person name="Karaoz U."/>
            <person name="Brodie E.L."/>
            <person name="Williams K.H."/>
            <person name="Hubbard S.S."/>
            <person name="Banfield J.F."/>
        </authorList>
    </citation>
    <scope>NUCLEOTIDE SEQUENCE [LARGE SCALE GENOMIC DNA]</scope>
</reference>
<evidence type="ECO:0000313" key="9">
    <source>
        <dbReference type="Proteomes" id="UP000176593"/>
    </source>
</evidence>
<dbReference type="GO" id="GO:0009231">
    <property type="term" value="P:riboflavin biosynthetic process"/>
    <property type="evidence" value="ECO:0007669"/>
    <property type="project" value="UniProtKB-UniPathway"/>
</dbReference>
<comment type="catalytic activity">
    <reaction evidence="6">
        <text>(2S)-2-hydroxy-3-oxobutyl phosphate + 5-amino-6-(D-ribitylamino)uracil = 6,7-dimethyl-8-(1-D-ribityl)lumazine + phosphate + 2 H2O + H(+)</text>
        <dbReference type="Rhea" id="RHEA:26152"/>
        <dbReference type="ChEBI" id="CHEBI:15377"/>
        <dbReference type="ChEBI" id="CHEBI:15378"/>
        <dbReference type="ChEBI" id="CHEBI:15934"/>
        <dbReference type="ChEBI" id="CHEBI:43474"/>
        <dbReference type="ChEBI" id="CHEBI:58201"/>
        <dbReference type="ChEBI" id="CHEBI:58830"/>
        <dbReference type="EC" id="2.5.1.78"/>
    </reaction>
</comment>
<dbReference type="GO" id="GO:0000906">
    <property type="term" value="F:6,7-dimethyl-8-ribityllumazine synthase activity"/>
    <property type="evidence" value="ECO:0007669"/>
    <property type="project" value="UniProtKB-UniRule"/>
</dbReference>
<gene>
    <name evidence="8" type="ORF">A3I41_00425</name>
</gene>
<evidence type="ECO:0000256" key="2">
    <source>
        <dbReference type="ARBA" id="ARBA00007424"/>
    </source>
</evidence>
<dbReference type="Pfam" id="PF00885">
    <property type="entry name" value="DMRL_synthase"/>
    <property type="match status" value="1"/>
</dbReference>
<dbReference type="SUPFAM" id="SSF52121">
    <property type="entry name" value="Lumazine synthase"/>
    <property type="match status" value="1"/>
</dbReference>
<organism evidence="8 9">
    <name type="scientific">Candidatus Uhrbacteria bacterium RIFCSPLOWO2_02_FULL_48_18</name>
    <dbReference type="NCBI Taxonomy" id="1802408"/>
    <lineage>
        <taxon>Bacteria</taxon>
        <taxon>Candidatus Uhriibacteriota</taxon>
    </lineage>
</organism>
<proteinExistence type="inferred from homology"/>
<comment type="caution">
    <text evidence="8">The sequence shown here is derived from an EMBL/GenBank/DDBJ whole genome shotgun (WGS) entry which is preliminary data.</text>
</comment>
<evidence type="ECO:0000256" key="6">
    <source>
        <dbReference type="ARBA" id="ARBA00048785"/>
    </source>
</evidence>
<evidence type="ECO:0000256" key="5">
    <source>
        <dbReference type="ARBA" id="ARBA00022679"/>
    </source>
</evidence>
<keyword evidence="5" id="KW-0808">Transferase</keyword>
<dbReference type="PANTHER" id="PTHR21058:SF0">
    <property type="entry name" value="6,7-DIMETHYL-8-RIBITYLLUMAZINE SYNTHASE"/>
    <property type="match status" value="1"/>
</dbReference>
<dbReference type="Proteomes" id="UP000176593">
    <property type="component" value="Unassembled WGS sequence"/>
</dbReference>
<dbReference type="GO" id="GO:0009349">
    <property type="term" value="C:riboflavin synthase complex"/>
    <property type="evidence" value="ECO:0007669"/>
    <property type="project" value="UniProtKB-UniRule"/>
</dbReference>
<comment type="pathway">
    <text evidence="1">Cofactor biosynthesis; riboflavin biosynthesis; riboflavin from 2-hydroxy-3-oxobutyl phosphate and 5-amino-6-(D-ribitylamino)uracil: step 1/2.</text>
</comment>
<sequence>MSHRIALVLGSFHKKEADDMLVVAHETALENHLEIVEIVWVPGSMEAPLALKRLLMRDDIDAAVALGIIERGETKHGLVMGEVVYDAIIRLQLEFMKPIGFGILGPEILPEQIEKRVKPYARAAVEAAAKMLA</sequence>
<dbReference type="AlphaFoldDB" id="A0A1F7VCE6"/>
<dbReference type="EC" id="2.5.1.78" evidence="3 7"/>
<dbReference type="UniPathway" id="UPA00275">
    <property type="reaction ID" value="UER00404"/>
</dbReference>
<dbReference type="InterPro" id="IPR034964">
    <property type="entry name" value="LS"/>
</dbReference>
<evidence type="ECO:0000256" key="1">
    <source>
        <dbReference type="ARBA" id="ARBA00004917"/>
    </source>
</evidence>
<dbReference type="PANTHER" id="PTHR21058">
    <property type="entry name" value="6,7-DIMETHYL-8-RIBITYLLUMAZINE SYNTHASE DMRL SYNTHASE LUMAZINE SYNTHASE"/>
    <property type="match status" value="1"/>
</dbReference>
<evidence type="ECO:0000256" key="7">
    <source>
        <dbReference type="NCBIfam" id="TIGR00114"/>
    </source>
</evidence>
<evidence type="ECO:0000313" key="8">
    <source>
        <dbReference type="EMBL" id="OGL88179.1"/>
    </source>
</evidence>
<accession>A0A1F7VCE6</accession>
<dbReference type="NCBIfam" id="TIGR00114">
    <property type="entry name" value="lumazine-synth"/>
    <property type="match status" value="1"/>
</dbReference>
<dbReference type="InterPro" id="IPR002180">
    <property type="entry name" value="LS/RS"/>
</dbReference>
<name>A0A1F7VCE6_9BACT</name>
<comment type="similarity">
    <text evidence="2">Belongs to the DMRL synthase family.</text>
</comment>
<evidence type="ECO:0000256" key="3">
    <source>
        <dbReference type="ARBA" id="ARBA00012664"/>
    </source>
</evidence>